<sequence length="4295" mass="493555">MDNHATVVDQTVPHIYQNHATVVDQTVPHIYQNHATVVDQTVPHIYQNHATVVDQTVPHIYQNHATVNHATVVDQTVPHIYQNHATVVDQTVPHIYQNHATVVDQTVPHIYQNHATVVDQTVPHIYQNHATVVDQTVPHIYQNHATVVDQTVPQIYQNHATVVDQTVPHIYQNHATVVDQTVPHIYQNHATVVDQTVPHIYQNHATVVDQTVPHIYQNHATVVDQTVPHIYQNHATVVDQTVPHIYQNHATVVYIRRGKEDFPTAAPAVNMQWVVVAALLVATVSADTDVAHKQQSVNRLLYKVTSHIPSTFTHLKEAAETWNPREHADHCSDGGTAVNHLMDELEHHRLLEQHHWFSLFNERQREEALMLVDVLLHCTDFEAFESNAAYFREHMNEGEFVYALYVAVTHSDLTHDVVLPPLYEVTPHLFTNSEVIDKAYAAKMTQTPGNFKMEFTGTKKNAEQRVAYFGEDIGLNSHHVHWHMDFPFWWHGDKIDRKGELFFWAHHQLTARYDAERLSNYLPPVDPLYWDHPIRDGFAPHTSYKYGGEFPFRPDNKEFEDVDGVAHIRDMKEIESRIRDAIAHGYIINADGSHTDIDNDHGIDVLGDIIESSTYSTNVAYYGALHNQAHRILGAQSDPHHKFNMPPGVMEHFETATRDPAFFRLHKYMDNILKEHKDKLPPYTREELLYSNVEITDVDVTELSTFFEEFEFDLSNALDSTENVEEVSVKTHVSRLNHKPFSFNIHAKAEHDDKVTVRIYLAPKYDENHITLHIDEARWGVILLDTFWTEVHEGKNDIKRKSSESSVTIPDRVSFSQLIHDADAAVAAGTELEHHEDRSCGHPHRLLLPKGTEEGMDFWFIVIITSGEDAAHDDLTVNDHGSTHGYCGVHGGKYPDKRPMGYPFERRIPDKRVWKRWQRRPFTTAAPAVNMQWVVVAALLVATVSADTDVAHKQQSVNRLLYKVTSHIPSTFTHLKEAAETWNPREHADHCSDGGTAVNHLMDELEHHRLLEQHHWFSLFNERQREEALMLVDVLLHCTDFEAFESNAAYFREHMNEGEFVYAVYVAVTHSELTHDVVLPPLYEVTPHLFTNSEVIDKAYAAKMTQTPGNFKMEFTGTKKNAEQRVAYFGEDIGLNSHHVHWHMDFPFWWHGDKIDRKGELFFWAHHQLTARYDAERLSNYLPPVDPLYWDHPIRDGFAPHTSYKYGGEFPFRPDNKEFEDVDGVAHIRDMKEIESRIRDAIAHGYIINADGSHTDIDNDHGIDVLGDIIESSTYSTNVAYYGALHNQAHRILGAQSDPHHKFNMPPGVMEHFETATRDPAFFRLHKYMDNILKEHKDKLPPYTREELLYSNVEITDVDVTELSTFFEEFEFDLSNALDSTENVEEVSVKTHVSRLNHKPFSFNIHATAKHDDKVTVRIYIAPKYDENHIAVSLEEGRWEEILLDTFWTEVHEGKNVIKRKSSESSVTIPDRVSFLQLIHDADAAVAAGTELEHHADRSCGHPQRLLLPKGTEEGMDFWFNVIITSGEDAAHDDLTVNDHGSTHGYCGVHGGKYPDKRPMGYPFERRIPDKRRWQRRPFTTAAPAVNMQWVVVAALLVATVSADTDVAHKQQSVNRLLYKVTSHIPSTFTHLKEAAETWNPREHADHCSDGGTAVNHLMDELEHHRLLEQHHWFSLFNERQREEALMLVDVLLHCTDFEAFESNAAYFREHMNEGEFVYAVYVAVTHSELTHDVVLPPLYEVTPHLFTNSEVIDKAYAAKMTQTPGNFKMEFTGTKKNAEQRVAYFGEDIGLNSHHVHWHMDFPFWWHGDKIDRKGELFFWAHHQLTARYDAERLSNYLPPVDPLYWDHPIRDGFAPHTSYKYGGEFPFRPDNKEFEDVDGVAYIRDMKEIESRIRDAIAHGYIINADGSHTDIDNDHGIDVLGDIIESSTYSTNVAYYGALHNQAHRILGAQSDPHHKFNMPPGVMEHFETATRDPAFFRLHKYMDNILKEHKDKLPPYTREELLYSNVEITDVDVTELSTFFEEFEFDLSNALDSTENVEEVSVKTHVSRLNHKPFSFNIHATAKHDDKVTVRIYIAPKYDENHIPKNIDEGRWGEILLDTFWTEVHEGKNVIKRKSSESSVTIPDRVSFLQLIHDADAAVAAGTELEHHEDRSCGHPQRLLLPKGTKEGMEFWLSVIITSGEDAAHDDLTVNDHGSTHGYCGVHGGKYPDKRPMGYPFERRIPDKRVWKESSRNVTSPRYKLSLVKVTKLLSAAPAANMQWVVVAALLVATVSADTDVAHKQQSVNRLLYKVTSHIPSTFTHLKEAAETWNPREHTDHCSDGGTAVNHLMDELEHHRLLEQHHWFSLFNERQREESLMLVDVLLHCTDFEAFESNAAYFREHMNEGEFVYALYVAVTHSDLTHHVVLPPLYEVTPHLFTNSEVIDKAYAAKMTHTPGNFKMEFTGTRKNVEQRVAYFGEDIGLNSHHVHWHMDFPFWWHGDKIDRKGELFFWAHHQLTARYDAERLSNYLPPVDPLYWDHPIRDGFAPHTSYKYGGEFPFRPDNKAFEDVDGVAHIRDMKEIESRIRDAIAHGYIINADGTHTDIDNDHGIDVLGDIIESSTYSTNVAYYGALHNQAHRILGAQSDPHHKFNMPPGVMEHFETATRDPAFFRLHKYMDNILKEHKDKLPPYTSEELLYSNVEITDVDVTELSTFFEEFEFDLSNALDSTENVEEVSVKTHVSRLNHKPFSFNIHAKAKHDDKVTVRIYIIPRYDENHIAVNLDEGRWRAILLDTFWTEVHEGENVIKRKSSESSVTIPDRVSFSQLIHDADAAVAAGTELEHHEDRSCGHPHKLLLPKGSEEGMDFWFNVIITSGEDAAHDDLTVNDHGSTHGYCGVHGGKYPDKRPMGYPFERRIPHKRVWLVPNHRAAPAVNMQWAVVVAVLLVATVSADTDVAHKQQSINRLLYKVTSHIPSTFTHLKEAAETWNPREHADHCSDGGTAVNHLMDELEHHRLLEQHHWFSLFNERQREEALMLVDVLLHCTDFEAFESNAAYFREHMNEGEFVYALYVAVTHSDLTHDVVLPPLYEVTPHLFTNSEVIDKAYAAKMTHTPGNFKMEFTGTKKNAEQRVAYFGEDIGLNSHHVHWHMDFPFWWHGDKIDRKGELFFWAHHQLTARYDAERLSNYLPPVDPLYWDHPIRDGFAPHTSYKYGGEFPFRPDNKAFEDVDGVAHIRDMKEIESRIRDAIAHGYIINADGSHTDIDNDHGIDVLGDIIESSTYSTNVAYYGALHNQAHRILGAQSDPHHKFNMPPGVMEHFETATRDPAFFRLHKYMDNILKEHKDKLPPYTREELLYSNVEITDVDVTELSTFFEEFEFDLSNALDSTENVEEVSVKTHVSRLNHKPFSFNIHAKAKNDDKVTVRIYIAPKYDENHIAVSLEEGRWREILLDTFWTDVHEGNNVIKRKSSQSSVTIPDRVSFLQLIHDADAAVAAGTELEHHEDRSCGHPHRLLLPKGTDEGMDFWFNVIITSGEDAAHDDLTVNDHGSTHGYCGVHGGKYPDKRPMGYPFERRIPDRSLWTAPAVNMQWTVVVAALLVATVSADTDVAHKQQSINRLLYKVTSHIPSTFSHLKEAAETWNPREHIDHCSDGGTAVNHLMDELEHHRLLEQHHWFSLFNERQREEALILVDVLLHCTDFEAFESNAAYFREHMNEGEFVYALYVAVTHSDLTHDVVLPPLYEVTPHLFTNSEVIDKAYAAKMTNTPGNFKMEFTGTKKNAEQRVAYFGEDIGLNSHHVHWHMDFPFWWHGDKIDRKGELFFWAHHQLTARYDAERLSNYLPPVDSLYWAHPIRDGFAPHTSYKYGGEFPFRPDNKEFEDVDGVAHIRDMKEIESRIRDAIAHGYIINADGSHTDIDNDHGIDVLGDIIESSTYSTNVAYYGALHNQAHRILGAQSDPHHKFNMPPGVMEHFETATRDPAFFRLHKYMDNILKEHKDKLPPYTREELLYSNVEITDVDVTELSTFFEEFEFDLSNALDSTENVEEVSVKTHVSRLNHKPFSFNIHAKAEHDDKVTVRVYIAPQYDEHHFPLDVDDFRWGAILLDTFWTEVHEGNNIIKRKSSESSVTIPDRVSFSQLIHDADAAVAAGTELEHHADRSCGHPHRLLLPKGTEEGMHFWFYVIITSGEDAAHDDLTVNDHGSTHGYCGVHGGKYPDKRPMGFPFDRRIPDLRLYQFSYTSSVIPVQLYQFSYTSSVIPVQLYQFSYTSSVIPVQLYQFSYTSSVIPVQLYQLNYTSSIIPAQLYQLNYTSEKQYYE</sequence>
<feature type="domain" description="Tyrosinase copper-binding" evidence="2">
    <location>
        <begin position="659"/>
        <end position="670"/>
    </location>
</feature>
<dbReference type="InterPro" id="IPR000896">
    <property type="entry name" value="Hemocyanin/hexamerin_mid_dom"/>
</dbReference>
<dbReference type="GO" id="GO:0016491">
    <property type="term" value="F:oxidoreductase activity"/>
    <property type="evidence" value="ECO:0007669"/>
    <property type="project" value="InterPro"/>
</dbReference>
<protein>
    <submittedName>
        <fullName evidence="3">Hemocyanin A chain-like 1</fullName>
    </submittedName>
</protein>
<dbReference type="InterPro" id="IPR036697">
    <property type="entry name" value="Hemocyanin_N_sf"/>
</dbReference>
<dbReference type="Proteomes" id="UP000747542">
    <property type="component" value="Unassembled WGS sequence"/>
</dbReference>
<name>A0A8J5MQ12_HOMAM</name>
<feature type="domain" description="Tyrosinase copper-binding" evidence="2">
    <location>
        <begin position="2650"/>
        <end position="2661"/>
    </location>
</feature>
<dbReference type="PRINTS" id="PR00187">
    <property type="entry name" value="HAEMOCYANIN"/>
</dbReference>
<proteinExistence type="inferred from homology"/>
<dbReference type="Pfam" id="PF03723">
    <property type="entry name" value="Hemocyanin_C"/>
    <property type="match status" value="6"/>
</dbReference>
<keyword evidence="4" id="KW-1185">Reference proteome</keyword>
<evidence type="ECO:0000313" key="4">
    <source>
        <dbReference type="Proteomes" id="UP000747542"/>
    </source>
</evidence>
<dbReference type="Gene3D" id="1.20.1370.10">
    <property type="entry name" value="Hemocyanin, N-terminal domain"/>
    <property type="match status" value="6"/>
</dbReference>
<accession>A0A8J5MQ12</accession>
<dbReference type="InterPro" id="IPR013788">
    <property type="entry name" value="Hemocyanin/hexamerin"/>
</dbReference>
<dbReference type="PROSITE" id="PS00209">
    <property type="entry name" value="HEMOCYANIN_1"/>
    <property type="match status" value="6"/>
</dbReference>
<evidence type="ECO:0000259" key="2">
    <source>
        <dbReference type="PROSITE" id="PS00498"/>
    </source>
</evidence>
<reference evidence="3" key="1">
    <citation type="journal article" date="2021" name="Sci. Adv.">
        <title>The American lobster genome reveals insights on longevity, neural, and immune adaptations.</title>
        <authorList>
            <person name="Polinski J.M."/>
            <person name="Zimin A.V."/>
            <person name="Clark K.F."/>
            <person name="Kohn A.B."/>
            <person name="Sadowski N."/>
            <person name="Timp W."/>
            <person name="Ptitsyn A."/>
            <person name="Khanna P."/>
            <person name="Romanova D.Y."/>
            <person name="Williams P."/>
            <person name="Greenwood S.J."/>
            <person name="Moroz L.L."/>
            <person name="Walt D.R."/>
            <person name="Bodnar A.G."/>
        </authorList>
    </citation>
    <scope>NUCLEOTIDE SEQUENCE</scope>
    <source>
        <strain evidence="3">GMGI-L3</strain>
    </source>
</reference>
<evidence type="ECO:0000313" key="3">
    <source>
        <dbReference type="EMBL" id="KAG7159531.1"/>
    </source>
</evidence>
<organism evidence="3 4">
    <name type="scientific">Homarus americanus</name>
    <name type="common">American lobster</name>
    <dbReference type="NCBI Taxonomy" id="6706"/>
    <lineage>
        <taxon>Eukaryota</taxon>
        <taxon>Metazoa</taxon>
        <taxon>Ecdysozoa</taxon>
        <taxon>Arthropoda</taxon>
        <taxon>Crustacea</taxon>
        <taxon>Multicrustacea</taxon>
        <taxon>Malacostraca</taxon>
        <taxon>Eumalacostraca</taxon>
        <taxon>Eucarida</taxon>
        <taxon>Decapoda</taxon>
        <taxon>Pleocyemata</taxon>
        <taxon>Astacidea</taxon>
        <taxon>Nephropoidea</taxon>
        <taxon>Nephropidae</taxon>
        <taxon>Homarus</taxon>
    </lineage>
</organism>
<comment type="caution">
    <text evidence="3">The sequence shown here is derived from an EMBL/GenBank/DDBJ whole genome shotgun (WGS) entry which is preliminary data.</text>
</comment>
<dbReference type="InterPro" id="IPR005204">
    <property type="entry name" value="Hemocyanin_N"/>
</dbReference>
<dbReference type="SUPFAM" id="SSF81296">
    <property type="entry name" value="E set domains"/>
    <property type="match status" value="6"/>
</dbReference>
<dbReference type="PROSITE" id="PS00498">
    <property type="entry name" value="TYROSINASE_2"/>
    <property type="match status" value="6"/>
</dbReference>
<feature type="domain" description="Tyrosinase copper-binding" evidence="2">
    <location>
        <begin position="3958"/>
        <end position="3969"/>
    </location>
</feature>
<feature type="domain" description="Tyrosinase copper-binding" evidence="2">
    <location>
        <begin position="1976"/>
        <end position="1987"/>
    </location>
</feature>
<dbReference type="Gene3D" id="2.60.40.1520">
    <property type="entry name" value="Hemocyanin, C-terminal domain"/>
    <property type="match status" value="6"/>
</dbReference>
<dbReference type="InterPro" id="IPR005203">
    <property type="entry name" value="Hemocyanin_C"/>
</dbReference>
<dbReference type="SUPFAM" id="SSF48050">
    <property type="entry name" value="Hemocyanin, N-terminal domain"/>
    <property type="match status" value="6"/>
</dbReference>
<dbReference type="Pfam" id="PF03722">
    <property type="entry name" value="Hemocyanin_N"/>
    <property type="match status" value="6"/>
</dbReference>
<feature type="domain" description="Tyrosinase copper-binding" evidence="2">
    <location>
        <begin position="3307"/>
        <end position="3318"/>
    </location>
</feature>
<evidence type="ECO:0000256" key="1">
    <source>
        <dbReference type="ARBA" id="ARBA00009470"/>
    </source>
</evidence>
<dbReference type="PANTHER" id="PTHR11511">
    <property type="entry name" value="LARVAL STORAGE PROTEIN/PHENOLOXIDASE"/>
    <property type="match status" value="1"/>
</dbReference>
<feature type="domain" description="Tyrosinase copper-binding" evidence="2">
    <location>
        <begin position="1319"/>
        <end position="1330"/>
    </location>
</feature>
<dbReference type="InterPro" id="IPR037020">
    <property type="entry name" value="Hemocyanin_C_sf"/>
</dbReference>
<dbReference type="Gene3D" id="1.10.1280.10">
    <property type="entry name" value="Di-copper center containing domain from catechol oxidase"/>
    <property type="match status" value="6"/>
</dbReference>
<dbReference type="InterPro" id="IPR014756">
    <property type="entry name" value="Ig_E-set"/>
</dbReference>
<dbReference type="InterPro" id="IPR002227">
    <property type="entry name" value="Tyrosinase_Cu-bd"/>
</dbReference>
<comment type="similarity">
    <text evidence="1">Belongs to the tyrosinase family. Hemocyanin subfamily.</text>
</comment>
<dbReference type="EMBL" id="JAHLQT010033114">
    <property type="protein sequence ID" value="KAG7159531.1"/>
    <property type="molecule type" value="Genomic_DNA"/>
</dbReference>
<dbReference type="PANTHER" id="PTHR11511:SF5">
    <property type="entry name" value="FAT-BODY PROTEIN 1-RELATED"/>
    <property type="match status" value="1"/>
</dbReference>
<dbReference type="SMR" id="A0A8J5MQ12"/>
<dbReference type="InterPro" id="IPR008922">
    <property type="entry name" value="Di-copper_centre_dom_sf"/>
</dbReference>
<dbReference type="Pfam" id="PF00372">
    <property type="entry name" value="Hemocyanin_M"/>
    <property type="match status" value="6"/>
</dbReference>
<dbReference type="PROSITE" id="PS00210">
    <property type="entry name" value="HEMOCYANIN_2"/>
    <property type="match status" value="6"/>
</dbReference>
<dbReference type="SUPFAM" id="SSF48056">
    <property type="entry name" value="Di-copper centre-containing domain"/>
    <property type="match status" value="6"/>
</dbReference>
<gene>
    <name evidence="3" type="primary">HcyA-L1</name>
    <name evidence="3" type="ORF">Hamer_G004171</name>
</gene>